<name>A0ABU7UH99_LELAM</name>
<dbReference type="Proteomes" id="UP001335910">
    <property type="component" value="Unassembled WGS sequence"/>
</dbReference>
<comment type="caution">
    <text evidence="1">The sequence shown here is derived from an EMBL/GenBank/DDBJ whole genome shotgun (WGS) entry which is preliminary data.</text>
</comment>
<evidence type="ECO:0008006" key="3">
    <source>
        <dbReference type="Google" id="ProtNLM"/>
    </source>
</evidence>
<keyword evidence="2" id="KW-1185">Reference proteome</keyword>
<sequence length="105" mass="11800">MIVPVDAERDEHGYWTHPALVRSGCETPAELRYWLRTHGLACFVMTMRDEAPEAFAAGFTDEAPDARGWIPEPPDDDGWFLGSVHDTCDGPVCYWFRNNVTGEGI</sequence>
<dbReference type="RefSeq" id="WP_320741506.1">
    <property type="nucleotide sequence ID" value="NZ_JAZKLB010000002.1"/>
</dbReference>
<gene>
    <name evidence="1" type="ORF">V4839_21735</name>
</gene>
<proteinExistence type="predicted"/>
<organism evidence="1 2">
    <name type="scientific">Lelliottia amnigena</name>
    <name type="common">Enterobacter amnigenus</name>
    <dbReference type="NCBI Taxonomy" id="61646"/>
    <lineage>
        <taxon>Bacteria</taxon>
        <taxon>Pseudomonadati</taxon>
        <taxon>Pseudomonadota</taxon>
        <taxon>Gammaproteobacteria</taxon>
        <taxon>Enterobacterales</taxon>
        <taxon>Enterobacteriaceae</taxon>
        <taxon>Lelliottia</taxon>
    </lineage>
</organism>
<accession>A0ABU7UH99</accession>
<dbReference type="EMBL" id="JAZKLI010000002">
    <property type="protein sequence ID" value="MEE9686070.1"/>
    <property type="molecule type" value="Genomic_DNA"/>
</dbReference>
<evidence type="ECO:0000313" key="2">
    <source>
        <dbReference type="Proteomes" id="UP001335910"/>
    </source>
</evidence>
<protein>
    <recommendedName>
        <fullName evidence="3">DUF551 domain-containing protein</fullName>
    </recommendedName>
</protein>
<reference evidence="1 2" key="1">
    <citation type="submission" date="2023-10" db="EMBL/GenBank/DDBJ databases">
        <title>Wastewater isolates of ESBL- and carbapenemase-producing Gram-negative bacteria from New Zealand.</title>
        <authorList>
            <person name="Straub C."/>
            <person name="Weaver L."/>
            <person name="Cornelius A."/>
            <person name="Mcgill E."/>
            <person name="Dyet K."/>
            <person name="White L."/>
            <person name="Pattis I."/>
        </authorList>
    </citation>
    <scope>NUCLEOTIDE SEQUENCE [LARGE SCALE GENOMIC DNA]</scope>
    <source>
        <strain evidence="1 2">ESBL35</strain>
    </source>
</reference>
<evidence type="ECO:0000313" key="1">
    <source>
        <dbReference type="EMBL" id="MEE9686070.1"/>
    </source>
</evidence>